<proteinExistence type="predicted"/>
<evidence type="ECO:0000313" key="3">
    <source>
        <dbReference type="Proteomes" id="UP000287239"/>
    </source>
</evidence>
<gene>
    <name evidence="2" type="ORF">CBF35_09625</name>
</gene>
<keyword evidence="1" id="KW-0812">Transmembrane</keyword>
<sequence length="147" mass="17179">MVEKFYYRKSKHLLNFCIFTMFTFLAVFFSFYFIKLYGFASDMLYYLIMTSGMAFLGLYGIVYTVKLSRQPLFEVGTQGITYYVKTKKVTVTWSRIETVTFEKKQLAIKLIVGPPLILDCRELSKKGTEVMAVINDFKPEVVKIFNK</sequence>
<name>A0A429ZLC3_9ENTE</name>
<evidence type="ECO:0000313" key="2">
    <source>
        <dbReference type="EMBL" id="RST94502.1"/>
    </source>
</evidence>
<evidence type="ECO:0000256" key="1">
    <source>
        <dbReference type="SAM" id="Phobius"/>
    </source>
</evidence>
<feature type="transmembrane region" description="Helical" evidence="1">
    <location>
        <begin position="44"/>
        <end position="65"/>
    </location>
</feature>
<protein>
    <submittedName>
        <fullName evidence="2">Uncharacterized protein</fullName>
    </submittedName>
</protein>
<keyword evidence="3" id="KW-1185">Reference proteome</keyword>
<dbReference type="GeneID" id="98568630"/>
<keyword evidence="1" id="KW-1133">Transmembrane helix</keyword>
<comment type="caution">
    <text evidence="2">The sequence shown here is derived from an EMBL/GenBank/DDBJ whole genome shotgun (WGS) entry which is preliminary data.</text>
</comment>
<dbReference type="Proteomes" id="UP000287239">
    <property type="component" value="Unassembled WGS sequence"/>
</dbReference>
<keyword evidence="1" id="KW-0472">Membrane</keyword>
<accession>A0A429ZLC3</accession>
<dbReference type="RefSeq" id="WP_126780538.1">
    <property type="nucleotide sequence ID" value="NZ_NGJU01000014.1"/>
</dbReference>
<organism evidence="2 3">
    <name type="scientific">Vagococcus salmoninarum</name>
    <dbReference type="NCBI Taxonomy" id="2739"/>
    <lineage>
        <taxon>Bacteria</taxon>
        <taxon>Bacillati</taxon>
        <taxon>Bacillota</taxon>
        <taxon>Bacilli</taxon>
        <taxon>Lactobacillales</taxon>
        <taxon>Enterococcaceae</taxon>
        <taxon>Vagococcus</taxon>
    </lineage>
</organism>
<dbReference type="AlphaFoldDB" id="A0A429ZLC3"/>
<feature type="transmembrane region" description="Helical" evidence="1">
    <location>
        <begin position="12"/>
        <end position="32"/>
    </location>
</feature>
<dbReference type="EMBL" id="NGJU01000014">
    <property type="protein sequence ID" value="RST94502.1"/>
    <property type="molecule type" value="Genomic_DNA"/>
</dbReference>
<reference evidence="2 3" key="1">
    <citation type="submission" date="2017-05" db="EMBL/GenBank/DDBJ databases">
        <title>Vagococcus spp. assemblies.</title>
        <authorList>
            <person name="Gulvik C.A."/>
        </authorList>
    </citation>
    <scope>NUCLEOTIDE SEQUENCE [LARGE SCALE GENOMIC DNA]</scope>
    <source>
        <strain evidence="2 3">NCFB 2777</strain>
    </source>
</reference>